<dbReference type="Pfam" id="PF01124">
    <property type="entry name" value="MAPEG"/>
    <property type="match status" value="1"/>
</dbReference>
<dbReference type="SUPFAM" id="SSF161084">
    <property type="entry name" value="MAPEG domain-like"/>
    <property type="match status" value="1"/>
</dbReference>
<gene>
    <name evidence="7" type="ORF">CYCCA115_LOCUS15832</name>
</gene>
<protein>
    <submittedName>
        <fullName evidence="7">Uncharacterized protein</fullName>
    </submittedName>
</protein>
<dbReference type="GO" id="GO:0016020">
    <property type="term" value="C:membrane"/>
    <property type="evidence" value="ECO:0007669"/>
    <property type="project" value="UniProtKB-SubCell"/>
</dbReference>
<keyword evidence="4 6" id="KW-0472">Membrane</keyword>
<feature type="region of interest" description="Disordered" evidence="5">
    <location>
        <begin position="88"/>
        <end position="107"/>
    </location>
</feature>
<evidence type="ECO:0000256" key="6">
    <source>
        <dbReference type="SAM" id="Phobius"/>
    </source>
</evidence>
<dbReference type="InterPro" id="IPR023352">
    <property type="entry name" value="MAPEG-like_dom_sf"/>
</dbReference>
<keyword evidence="8" id="KW-1185">Reference proteome</keyword>
<evidence type="ECO:0000313" key="7">
    <source>
        <dbReference type="EMBL" id="CAJ1955605.1"/>
    </source>
</evidence>
<feature type="transmembrane region" description="Helical" evidence="6">
    <location>
        <begin position="7"/>
        <end position="28"/>
    </location>
</feature>
<name>A0AAD2JJI2_9STRA</name>
<dbReference type="Gene3D" id="1.20.120.550">
    <property type="entry name" value="Membrane associated eicosanoid/glutathione metabolism-like domain"/>
    <property type="match status" value="1"/>
</dbReference>
<sequence>MNHLKLLPLAGTISCIIAIFCIFITALVKGLGDITNGPAQNLKDYVPVLYVTASAIFLLYTLFWNQGYTTFTEHEALQQRFEKEGYQNVDGHHDNDGDPNHNKGPSLTQVKYGGQNKKIRNADRFVGNLQEQMIPFLISMYAYSTYVNARSAAQIGWAWLFFRSYYPFTFTRFPLLFASTLPAYGCVWFMLLRAVYAATTTT</sequence>
<dbReference type="Proteomes" id="UP001295423">
    <property type="component" value="Unassembled WGS sequence"/>
</dbReference>
<dbReference type="EMBL" id="CAKOGP040001892">
    <property type="protein sequence ID" value="CAJ1955605.1"/>
    <property type="molecule type" value="Genomic_DNA"/>
</dbReference>
<keyword evidence="3 6" id="KW-1133">Transmembrane helix</keyword>
<comment type="caution">
    <text evidence="7">The sequence shown here is derived from an EMBL/GenBank/DDBJ whole genome shotgun (WGS) entry which is preliminary data.</text>
</comment>
<evidence type="ECO:0000256" key="1">
    <source>
        <dbReference type="ARBA" id="ARBA00004370"/>
    </source>
</evidence>
<feature type="compositionally biased region" description="Basic and acidic residues" evidence="5">
    <location>
        <begin position="88"/>
        <end position="101"/>
    </location>
</feature>
<evidence type="ECO:0000256" key="4">
    <source>
        <dbReference type="ARBA" id="ARBA00023136"/>
    </source>
</evidence>
<evidence type="ECO:0000256" key="5">
    <source>
        <dbReference type="SAM" id="MobiDB-lite"/>
    </source>
</evidence>
<organism evidence="7 8">
    <name type="scientific">Cylindrotheca closterium</name>
    <dbReference type="NCBI Taxonomy" id="2856"/>
    <lineage>
        <taxon>Eukaryota</taxon>
        <taxon>Sar</taxon>
        <taxon>Stramenopiles</taxon>
        <taxon>Ochrophyta</taxon>
        <taxon>Bacillariophyta</taxon>
        <taxon>Bacillariophyceae</taxon>
        <taxon>Bacillariophycidae</taxon>
        <taxon>Bacillariales</taxon>
        <taxon>Bacillariaceae</taxon>
        <taxon>Cylindrotheca</taxon>
    </lineage>
</organism>
<feature type="transmembrane region" description="Helical" evidence="6">
    <location>
        <begin position="173"/>
        <end position="196"/>
    </location>
</feature>
<evidence type="ECO:0000256" key="3">
    <source>
        <dbReference type="ARBA" id="ARBA00022989"/>
    </source>
</evidence>
<feature type="transmembrane region" description="Helical" evidence="6">
    <location>
        <begin position="48"/>
        <end position="65"/>
    </location>
</feature>
<proteinExistence type="predicted"/>
<accession>A0AAD2JJI2</accession>
<reference evidence="7" key="1">
    <citation type="submission" date="2023-08" db="EMBL/GenBank/DDBJ databases">
        <authorList>
            <person name="Audoor S."/>
            <person name="Bilcke G."/>
        </authorList>
    </citation>
    <scope>NUCLEOTIDE SEQUENCE</scope>
</reference>
<evidence type="ECO:0000256" key="2">
    <source>
        <dbReference type="ARBA" id="ARBA00022692"/>
    </source>
</evidence>
<comment type="subcellular location">
    <subcellularLocation>
        <location evidence="1">Membrane</location>
    </subcellularLocation>
</comment>
<keyword evidence="2 6" id="KW-0812">Transmembrane</keyword>
<dbReference type="AlphaFoldDB" id="A0AAD2JJI2"/>
<dbReference type="InterPro" id="IPR001129">
    <property type="entry name" value="Membr-assoc_MAPEG"/>
</dbReference>
<evidence type="ECO:0000313" key="8">
    <source>
        <dbReference type="Proteomes" id="UP001295423"/>
    </source>
</evidence>